<evidence type="ECO:0000256" key="1">
    <source>
        <dbReference type="SAM" id="SignalP"/>
    </source>
</evidence>
<dbReference type="Proteomes" id="UP000708576">
    <property type="component" value="Unassembled WGS sequence"/>
</dbReference>
<proteinExistence type="predicted"/>
<accession>A0ABS5JPP2</accession>
<sequence length="243" mass="27271">MKKNLLLIVLLCSTLSVFAQKHKSTVYLKNGTVIKCEILEIIPDEGLKIQTGSHELMLSNQEIEKIEVNGKAERINNSQPITNKGFFNKTTVGILAGSSSNNEQAPFVLTSSMGYYILPKISAGLGTGIELYQEAILPVYAELQYFFNNNPKAPYLFTHGGWAFSIDDRKNTSSYEYNSMGGIRYGGGAGLRIWTHSGFGLVAEVGYQYQEIKTEKTEVYMNYKSTLYDQYNRLAIKLGFYFN</sequence>
<dbReference type="EMBL" id="JAGUCO010000001">
    <property type="protein sequence ID" value="MBS2096859.1"/>
    <property type="molecule type" value="Genomic_DNA"/>
</dbReference>
<feature type="signal peptide" evidence="1">
    <location>
        <begin position="1"/>
        <end position="19"/>
    </location>
</feature>
<evidence type="ECO:0000313" key="2">
    <source>
        <dbReference type="EMBL" id="MBS2096859.1"/>
    </source>
</evidence>
<protein>
    <recommendedName>
        <fullName evidence="4">Outer membrane protein beta-barrel domain-containing protein</fullName>
    </recommendedName>
</protein>
<organism evidence="2 3">
    <name type="scientific">Carboxylicivirga linearis</name>
    <dbReference type="NCBI Taxonomy" id="1628157"/>
    <lineage>
        <taxon>Bacteria</taxon>
        <taxon>Pseudomonadati</taxon>
        <taxon>Bacteroidota</taxon>
        <taxon>Bacteroidia</taxon>
        <taxon>Marinilabiliales</taxon>
        <taxon>Marinilabiliaceae</taxon>
        <taxon>Carboxylicivirga</taxon>
    </lineage>
</organism>
<feature type="chain" id="PRO_5045290272" description="Outer membrane protein beta-barrel domain-containing protein" evidence="1">
    <location>
        <begin position="20"/>
        <end position="243"/>
    </location>
</feature>
<evidence type="ECO:0008006" key="4">
    <source>
        <dbReference type="Google" id="ProtNLM"/>
    </source>
</evidence>
<dbReference type="RefSeq" id="WP_212212382.1">
    <property type="nucleotide sequence ID" value="NZ_JAGUCO010000001.1"/>
</dbReference>
<reference evidence="2 3" key="1">
    <citation type="journal article" date="2015" name="Int. J. Syst. Evol. Microbiol.">
        <title>Carboxylicivirga linearis sp. nov., isolated from a sea cucumber culture pond.</title>
        <authorList>
            <person name="Wang F.Q."/>
            <person name="Zhou Y.X."/>
            <person name="Lin X.Z."/>
            <person name="Chen G.J."/>
            <person name="Du Z.J."/>
        </authorList>
    </citation>
    <scope>NUCLEOTIDE SEQUENCE [LARGE SCALE GENOMIC DNA]</scope>
    <source>
        <strain evidence="2 3">FB218</strain>
    </source>
</reference>
<gene>
    <name evidence="2" type="ORF">KEM10_01130</name>
</gene>
<keyword evidence="3" id="KW-1185">Reference proteome</keyword>
<keyword evidence="1" id="KW-0732">Signal</keyword>
<name>A0ABS5JPP2_9BACT</name>
<evidence type="ECO:0000313" key="3">
    <source>
        <dbReference type="Proteomes" id="UP000708576"/>
    </source>
</evidence>
<comment type="caution">
    <text evidence="2">The sequence shown here is derived from an EMBL/GenBank/DDBJ whole genome shotgun (WGS) entry which is preliminary data.</text>
</comment>